<dbReference type="PANTHER" id="PTHR33362">
    <property type="entry name" value="SIALIC ACID TRAP TRANSPORTER PERMEASE PROTEIN SIAT-RELATED"/>
    <property type="match status" value="1"/>
</dbReference>
<feature type="transmembrane region" description="Helical" evidence="7">
    <location>
        <begin position="138"/>
        <end position="165"/>
    </location>
</feature>
<feature type="transmembrane region" description="Helical" evidence="7">
    <location>
        <begin position="315"/>
        <end position="346"/>
    </location>
</feature>
<dbReference type="PANTHER" id="PTHR33362:SF3">
    <property type="entry name" value="SIALIC ACID TRAP TRANSPORTER PERMEASE PROTEIN SIAT"/>
    <property type="match status" value="1"/>
</dbReference>
<evidence type="ECO:0000256" key="7">
    <source>
        <dbReference type="SAM" id="Phobius"/>
    </source>
</evidence>
<evidence type="ECO:0000256" key="1">
    <source>
        <dbReference type="ARBA" id="ARBA00004429"/>
    </source>
</evidence>
<evidence type="ECO:0000256" key="6">
    <source>
        <dbReference type="ARBA" id="ARBA00023136"/>
    </source>
</evidence>
<keyword evidence="4 7" id="KW-0812">Transmembrane</keyword>
<evidence type="ECO:0000313" key="10">
    <source>
        <dbReference type="Proteomes" id="UP000469125"/>
    </source>
</evidence>
<dbReference type="InterPro" id="IPR004681">
    <property type="entry name" value="TRAP_DctM"/>
</dbReference>
<gene>
    <name evidence="9" type="ORF">GMD78_04400</name>
</gene>
<feature type="transmembrane region" description="Helical" evidence="7">
    <location>
        <begin position="244"/>
        <end position="262"/>
    </location>
</feature>
<dbReference type="RefSeq" id="WP_155667491.1">
    <property type="nucleotide sequence ID" value="NZ_WOCA01000002.1"/>
</dbReference>
<dbReference type="NCBIfam" id="TIGR00786">
    <property type="entry name" value="dctM"/>
    <property type="match status" value="1"/>
</dbReference>
<comment type="subcellular location">
    <subcellularLocation>
        <location evidence="1">Cell inner membrane</location>
        <topology evidence="1">Multi-pass membrane protein</topology>
    </subcellularLocation>
</comment>
<keyword evidence="2" id="KW-1003">Cell membrane</keyword>
<feature type="transmembrane region" description="Helical" evidence="7">
    <location>
        <begin position="274"/>
        <end position="295"/>
    </location>
</feature>
<evidence type="ECO:0000313" key="9">
    <source>
        <dbReference type="EMBL" id="MUK87641.1"/>
    </source>
</evidence>
<feature type="transmembrane region" description="Helical" evidence="7">
    <location>
        <begin position="402"/>
        <end position="427"/>
    </location>
</feature>
<feature type="transmembrane region" description="Helical" evidence="7">
    <location>
        <begin position="7"/>
        <end position="34"/>
    </location>
</feature>
<evidence type="ECO:0000256" key="5">
    <source>
        <dbReference type="ARBA" id="ARBA00022989"/>
    </source>
</evidence>
<comment type="caution">
    <text evidence="9">The sequence shown here is derived from an EMBL/GenBank/DDBJ whole genome shotgun (WGS) entry which is preliminary data.</text>
</comment>
<sequence length="428" mass="46006">MTMLIMLLVLIVALIIGIPAVFSMGIATLIYFLLERGLFDIPHYMVVQRTVFGLDSFTLLAIPLFLLVGKVMNESNVTTRLFDFAKALVGHFRGGLGQVNIAASVIFAGMSGSATADAAGLGSVEIKAMKDAKYPGKFAASITAASSLIGPIIPPSIPVVLYAIVSGVSVNKLLVAGIIPGLLMAISLSVFVAFQAMKNNYPTEAKASMSKLWYTAKRAFLPGLTPVILIGGILSGVFTATEAAAVGSLYAIILSTVVYRTISLRHMYDIFKRTMRDSAVIMIILAVANVFAWILTRERVPILFVDLITSFTENYYVVMGLCLIFLLILGMFLSSIVSITIATPVLVPLVLEVGGDPLHFGIIMIVALMIGEITPPFGMVLFAITRVGDIPFIDLVRGVVPYIIPVFILLIILIIFPALVTVLPTLFL</sequence>
<feature type="transmembrane region" description="Helical" evidence="7">
    <location>
        <begin position="218"/>
        <end position="238"/>
    </location>
</feature>
<dbReference type="Proteomes" id="UP000469125">
    <property type="component" value="Unassembled WGS sequence"/>
</dbReference>
<dbReference type="AlphaFoldDB" id="A0A6N8FEM6"/>
<protein>
    <submittedName>
        <fullName evidence="9">TRAP transporter large permease subunit</fullName>
    </submittedName>
</protein>
<keyword evidence="6 7" id="KW-0472">Membrane</keyword>
<name>A0A6N8FEM6_9BACI</name>
<dbReference type="EMBL" id="WOCA01000002">
    <property type="protein sequence ID" value="MUK87641.1"/>
    <property type="molecule type" value="Genomic_DNA"/>
</dbReference>
<accession>A0A6N8FEM6</accession>
<reference evidence="9 10" key="1">
    <citation type="submission" date="2019-11" db="EMBL/GenBank/DDBJ databases">
        <authorList>
            <person name="Li X."/>
        </authorList>
    </citation>
    <scope>NUCLEOTIDE SEQUENCE [LARGE SCALE GENOMIC DNA]</scope>
    <source>
        <strain evidence="9 10">L9</strain>
    </source>
</reference>
<feature type="domain" description="TRAP C4-dicarboxylate transport system permease DctM subunit" evidence="8">
    <location>
        <begin position="7"/>
        <end position="419"/>
    </location>
</feature>
<evidence type="ECO:0000256" key="3">
    <source>
        <dbReference type="ARBA" id="ARBA00022519"/>
    </source>
</evidence>
<proteinExistence type="predicted"/>
<dbReference type="PIRSF" id="PIRSF006066">
    <property type="entry name" value="HI0050"/>
    <property type="match status" value="1"/>
</dbReference>
<feature type="transmembrane region" description="Helical" evidence="7">
    <location>
        <begin position="177"/>
        <end position="197"/>
    </location>
</feature>
<evidence type="ECO:0000256" key="2">
    <source>
        <dbReference type="ARBA" id="ARBA00022475"/>
    </source>
</evidence>
<keyword evidence="10" id="KW-1185">Reference proteome</keyword>
<dbReference type="GO" id="GO:0005886">
    <property type="term" value="C:plasma membrane"/>
    <property type="evidence" value="ECO:0007669"/>
    <property type="project" value="UniProtKB-SubCell"/>
</dbReference>
<evidence type="ECO:0000256" key="4">
    <source>
        <dbReference type="ARBA" id="ARBA00022692"/>
    </source>
</evidence>
<dbReference type="GO" id="GO:0022857">
    <property type="term" value="F:transmembrane transporter activity"/>
    <property type="evidence" value="ECO:0007669"/>
    <property type="project" value="TreeGrafter"/>
</dbReference>
<dbReference type="InterPro" id="IPR010656">
    <property type="entry name" value="DctM"/>
</dbReference>
<keyword evidence="5 7" id="KW-1133">Transmembrane helix</keyword>
<organism evidence="9 10">
    <name type="scientific">Ornithinibacillus caprae</name>
    <dbReference type="NCBI Taxonomy" id="2678566"/>
    <lineage>
        <taxon>Bacteria</taxon>
        <taxon>Bacillati</taxon>
        <taxon>Bacillota</taxon>
        <taxon>Bacilli</taxon>
        <taxon>Bacillales</taxon>
        <taxon>Bacillaceae</taxon>
        <taxon>Ornithinibacillus</taxon>
    </lineage>
</organism>
<feature type="transmembrane region" description="Helical" evidence="7">
    <location>
        <begin position="46"/>
        <end position="68"/>
    </location>
</feature>
<dbReference type="Pfam" id="PF06808">
    <property type="entry name" value="DctM"/>
    <property type="match status" value="1"/>
</dbReference>
<keyword evidence="3" id="KW-0997">Cell inner membrane</keyword>
<feature type="transmembrane region" description="Helical" evidence="7">
    <location>
        <begin position="358"/>
        <end position="382"/>
    </location>
</feature>
<evidence type="ECO:0000259" key="8">
    <source>
        <dbReference type="Pfam" id="PF06808"/>
    </source>
</evidence>